<accession>A0A9J5WAJ5</accession>
<evidence type="ECO:0000313" key="2">
    <source>
        <dbReference type="Proteomes" id="UP000824120"/>
    </source>
</evidence>
<comment type="caution">
    <text evidence="1">The sequence shown here is derived from an EMBL/GenBank/DDBJ whole genome shotgun (WGS) entry which is preliminary data.</text>
</comment>
<reference evidence="1 2" key="1">
    <citation type="submission" date="2020-09" db="EMBL/GenBank/DDBJ databases">
        <title>De no assembly of potato wild relative species, Solanum commersonii.</title>
        <authorList>
            <person name="Cho K."/>
        </authorList>
    </citation>
    <scope>NUCLEOTIDE SEQUENCE [LARGE SCALE GENOMIC DNA]</scope>
    <source>
        <strain evidence="1">LZ3.2</strain>
        <tissue evidence="1">Leaf</tissue>
    </source>
</reference>
<dbReference type="EMBL" id="JACXVP010000012">
    <property type="protein sequence ID" value="KAG5572300.1"/>
    <property type="molecule type" value="Genomic_DNA"/>
</dbReference>
<organism evidence="1 2">
    <name type="scientific">Solanum commersonii</name>
    <name type="common">Commerson's wild potato</name>
    <name type="synonym">Commerson's nightshade</name>
    <dbReference type="NCBI Taxonomy" id="4109"/>
    <lineage>
        <taxon>Eukaryota</taxon>
        <taxon>Viridiplantae</taxon>
        <taxon>Streptophyta</taxon>
        <taxon>Embryophyta</taxon>
        <taxon>Tracheophyta</taxon>
        <taxon>Spermatophyta</taxon>
        <taxon>Magnoliopsida</taxon>
        <taxon>eudicotyledons</taxon>
        <taxon>Gunneridae</taxon>
        <taxon>Pentapetalae</taxon>
        <taxon>asterids</taxon>
        <taxon>lamiids</taxon>
        <taxon>Solanales</taxon>
        <taxon>Solanaceae</taxon>
        <taxon>Solanoideae</taxon>
        <taxon>Solaneae</taxon>
        <taxon>Solanum</taxon>
    </lineage>
</organism>
<evidence type="ECO:0000313" key="1">
    <source>
        <dbReference type="EMBL" id="KAG5572300.1"/>
    </source>
</evidence>
<dbReference type="AlphaFoldDB" id="A0A9J5WAJ5"/>
<name>A0A9J5WAJ5_SOLCO</name>
<keyword evidence="2" id="KW-1185">Reference proteome</keyword>
<proteinExistence type="predicted"/>
<dbReference type="Proteomes" id="UP000824120">
    <property type="component" value="Chromosome 12"/>
</dbReference>
<protein>
    <submittedName>
        <fullName evidence="1">Uncharacterized protein</fullName>
    </submittedName>
</protein>
<sequence>MSRFPMNCNDEQKLIQEFKKQNEHRSKRLKKSIIDSSVEWIFPTLLDWSWSPNPAGLVSMHNEIPNPFFPLLKNWLVLLRIGLCNGR</sequence>
<gene>
    <name evidence="1" type="ORF">H5410_062066</name>
</gene>